<evidence type="ECO:0000313" key="2">
    <source>
        <dbReference type="Proteomes" id="UP000204092"/>
    </source>
</evidence>
<accession>B5LWF1</accession>
<evidence type="ECO:0000313" key="1">
    <source>
        <dbReference type="EMBL" id="ACH46814.1"/>
    </source>
</evidence>
<dbReference type="Proteomes" id="UP000204092">
    <property type="component" value="Segment"/>
</dbReference>
<sequence>MEGLRVYIPSSGTFGTVVSTTTVLGITNAITVSEDRGRNLFYVGKNDDLVFVDTGLTRLGVEYSGTIPEDHS</sequence>
<dbReference type="KEGG" id="vg:6804845"/>
<reference evidence="1 2" key="1">
    <citation type="journal article" date="2009" name="Virology">
        <title>Genomic analysis of the smallest giant virus--Feldmannia sp. virus 158.</title>
        <authorList>
            <person name="Schroeder D.C."/>
            <person name="Park Y."/>
            <person name="Yoon H.M."/>
            <person name="Lee Y.S."/>
            <person name="Kang S.W."/>
            <person name="Meints R.H."/>
            <person name="Ivey R.G."/>
            <person name="Choi T.J."/>
        </authorList>
    </citation>
    <scope>NUCLEOTIDE SEQUENCE [LARGE SCALE GENOMIC DNA]</scope>
    <source>
        <strain evidence="1">FsV-158</strain>
    </source>
</reference>
<protein>
    <submittedName>
        <fullName evidence="1">Uncharacterized protein</fullName>
    </submittedName>
</protein>
<dbReference type="GeneID" id="6804845"/>
<name>B5LWF1_9PHYC</name>
<dbReference type="RefSeq" id="YP_002154684.1">
    <property type="nucleotide sequence ID" value="NC_011183.1"/>
</dbReference>
<dbReference type="EMBL" id="EU916176">
    <property type="protein sequence ID" value="ACH46814.1"/>
    <property type="molecule type" value="Genomic_DNA"/>
</dbReference>
<organism evidence="1 2">
    <name type="scientific">Feldmannia species virus</name>
    <dbReference type="NCBI Taxonomy" id="39420"/>
    <lineage>
        <taxon>Viruses</taxon>
        <taxon>Varidnaviria</taxon>
        <taxon>Bamfordvirae</taxon>
        <taxon>Nucleocytoviricota</taxon>
        <taxon>Megaviricetes</taxon>
        <taxon>Algavirales</taxon>
        <taxon>Phycodnaviridae</taxon>
        <taxon>Phaeovirus</taxon>
        <taxon>Phaeovirus feldmanniae</taxon>
    </lineage>
</organism>
<proteinExistence type="predicted"/>
<keyword evidence="2" id="KW-1185">Reference proteome</keyword>